<dbReference type="InterPro" id="IPR000290">
    <property type="entry name" value="Colicin_pyocin"/>
</dbReference>
<comment type="caution">
    <text evidence="3">The sequence shown here is derived from an EMBL/GenBank/DDBJ whole genome shotgun (WGS) entry which is preliminary data.</text>
</comment>
<organism evidence="3 4">
    <name type="scientific">Pseudomonas baetica</name>
    <dbReference type="NCBI Taxonomy" id="674054"/>
    <lineage>
        <taxon>Bacteria</taxon>
        <taxon>Pseudomonadati</taxon>
        <taxon>Pseudomonadota</taxon>
        <taxon>Gammaproteobacteria</taxon>
        <taxon>Pseudomonadales</taxon>
        <taxon>Pseudomonadaceae</taxon>
        <taxon>Pseudomonas</taxon>
    </lineage>
</organism>
<dbReference type="Proteomes" id="UP000232455">
    <property type="component" value="Unassembled WGS sequence"/>
</dbReference>
<gene>
    <name evidence="3" type="ORF">ATI02_0670</name>
</gene>
<dbReference type="SUPFAM" id="SSF47345">
    <property type="entry name" value="Colicin E immunity proteins"/>
    <property type="match status" value="1"/>
</dbReference>
<protein>
    <submittedName>
        <fullName evidence="3">Colicin immunity protein/pyocin immunity protein</fullName>
    </submittedName>
</protein>
<evidence type="ECO:0000256" key="2">
    <source>
        <dbReference type="ARBA" id="ARBA00023025"/>
    </source>
</evidence>
<name>A0ABX4PTV6_9PSED</name>
<reference evidence="3 4" key="1">
    <citation type="submission" date="2017-11" db="EMBL/GenBank/DDBJ databases">
        <title>Genome sequencing of a diverse group of Pseudomonas species.</title>
        <authorList>
            <person name="Loper J."/>
        </authorList>
    </citation>
    <scope>NUCLEOTIDE SEQUENCE [LARGE SCALE GENOMIC DNA]</scope>
    <source>
        <strain evidence="3 4">LMG 25716</strain>
    </source>
</reference>
<dbReference type="PRINTS" id="PR01299">
    <property type="entry name" value="PYOCIN"/>
</dbReference>
<proteinExistence type="inferred from homology"/>
<sequence length="91" mass="10515">MLKFIKGFDVKSIQEMSEKSFLEFVRKIYNSGFRTEKQQIAAILEFKRLVEHPSGSDLIYYPEEGKDGPEEVVIEVKKWLSANGKPGFKDN</sequence>
<dbReference type="Pfam" id="PF01320">
    <property type="entry name" value="Colicin_Pyocin"/>
    <property type="match status" value="1"/>
</dbReference>
<keyword evidence="2" id="KW-0079">Bacteriocin immunity</keyword>
<dbReference type="EMBL" id="PHHE01000001">
    <property type="protein sequence ID" value="PKA67951.1"/>
    <property type="molecule type" value="Genomic_DNA"/>
</dbReference>
<evidence type="ECO:0000313" key="4">
    <source>
        <dbReference type="Proteomes" id="UP000232455"/>
    </source>
</evidence>
<evidence type="ECO:0000313" key="3">
    <source>
        <dbReference type="EMBL" id="PKA67951.1"/>
    </source>
</evidence>
<keyword evidence="4" id="KW-1185">Reference proteome</keyword>
<comment type="similarity">
    <text evidence="1">Belongs to the colicins ColE2/ColE8/ColE9 and pyocins S1/S2 family.</text>
</comment>
<evidence type="ECO:0000256" key="1">
    <source>
        <dbReference type="ARBA" id="ARBA00009346"/>
    </source>
</evidence>
<accession>A0ABX4PTV6</accession>
<dbReference type="Gene3D" id="1.10.1200.20">
    <property type="entry name" value="Colicin E immunity protein"/>
    <property type="match status" value="1"/>
</dbReference>
<dbReference type="InterPro" id="IPR035900">
    <property type="entry name" value="Colicin_E_sf"/>
</dbReference>
<dbReference type="CDD" id="cd16363">
    <property type="entry name" value="Col_Im_like"/>
    <property type="match status" value="1"/>
</dbReference>